<dbReference type="KEGG" id="kdj:28972068"/>
<evidence type="ECO:0000313" key="1">
    <source>
        <dbReference type="EMBL" id="OBR81598.1"/>
    </source>
</evidence>
<keyword evidence="3" id="KW-1185">Reference proteome</keyword>
<reference evidence="2" key="2">
    <citation type="submission" date="2013-07" db="EMBL/GenBank/DDBJ databases">
        <authorList>
            <consortium name="The Broad Institute Genome Sequencing Platform"/>
            <person name="Cuomo C."/>
            <person name="Litvintseva A."/>
            <person name="Chen Y."/>
            <person name="Heitman J."/>
            <person name="Sun S."/>
            <person name="Springer D."/>
            <person name="Dromer F."/>
            <person name="Young S.K."/>
            <person name="Zeng Q."/>
            <person name="Gargeya S."/>
            <person name="Fitzgerald M."/>
            <person name="Abouelleil A."/>
            <person name="Alvarado L."/>
            <person name="Berlin A.M."/>
            <person name="Chapman S.B."/>
            <person name="Dewar J."/>
            <person name="Goldberg J."/>
            <person name="Griggs A."/>
            <person name="Gujja S."/>
            <person name="Hansen M."/>
            <person name="Howarth C."/>
            <person name="Imamovic A."/>
            <person name="Larimer J."/>
            <person name="McCowan C."/>
            <person name="Murphy C."/>
            <person name="Pearson M."/>
            <person name="Priest M."/>
            <person name="Roberts A."/>
            <person name="Saif S."/>
            <person name="Shea T."/>
            <person name="Sykes S."/>
            <person name="Wortman J."/>
            <person name="Nusbaum C."/>
            <person name="Birren B."/>
        </authorList>
    </citation>
    <scope>NUCLEOTIDE SEQUENCE</scope>
    <source>
        <strain evidence="2">CBS 10117</strain>
    </source>
</reference>
<organism evidence="1">
    <name type="scientific">Kwoniella dejecticola CBS 10117</name>
    <dbReference type="NCBI Taxonomy" id="1296121"/>
    <lineage>
        <taxon>Eukaryota</taxon>
        <taxon>Fungi</taxon>
        <taxon>Dikarya</taxon>
        <taxon>Basidiomycota</taxon>
        <taxon>Agaricomycotina</taxon>
        <taxon>Tremellomycetes</taxon>
        <taxon>Tremellales</taxon>
        <taxon>Cryptococcaceae</taxon>
        <taxon>Kwoniella</taxon>
    </lineage>
</organism>
<dbReference type="Proteomes" id="UP000078595">
    <property type="component" value="Chromosome 8"/>
</dbReference>
<dbReference type="EMBL" id="CP144537">
    <property type="protein sequence ID" value="WWC63769.1"/>
    <property type="molecule type" value="Genomic_DNA"/>
</dbReference>
<dbReference type="EMBL" id="KI894037">
    <property type="protein sequence ID" value="OBR81598.1"/>
    <property type="molecule type" value="Genomic_DNA"/>
</dbReference>
<proteinExistence type="predicted"/>
<evidence type="ECO:0000313" key="2">
    <source>
        <dbReference type="EMBL" id="WWC63769.1"/>
    </source>
</evidence>
<evidence type="ECO:0000313" key="3">
    <source>
        <dbReference type="Proteomes" id="UP000078595"/>
    </source>
</evidence>
<gene>
    <name evidence="1" type="ORF">I303_08369</name>
    <name evidence="2" type="ORF">I303_106374</name>
</gene>
<dbReference type="RefSeq" id="XP_018259440.1">
    <property type="nucleotide sequence ID" value="XM_018411628.1"/>
</dbReference>
<name>A0A1A5ZUW0_9TREE</name>
<reference evidence="1" key="1">
    <citation type="submission" date="2013-07" db="EMBL/GenBank/DDBJ databases">
        <title>The Genome Sequence of Cryptococcus dejecticola CBS10117.</title>
        <authorList>
            <consortium name="The Broad Institute Genome Sequencing Platform"/>
            <person name="Cuomo C."/>
            <person name="Litvintseva A."/>
            <person name="Chen Y."/>
            <person name="Heitman J."/>
            <person name="Sun S."/>
            <person name="Springer D."/>
            <person name="Dromer F."/>
            <person name="Young S.K."/>
            <person name="Zeng Q."/>
            <person name="Gargeya S."/>
            <person name="Fitzgerald M."/>
            <person name="Abouelleil A."/>
            <person name="Alvarado L."/>
            <person name="Berlin A.M."/>
            <person name="Chapman S.B."/>
            <person name="Dewar J."/>
            <person name="Goldberg J."/>
            <person name="Griggs A."/>
            <person name="Gujja S."/>
            <person name="Hansen M."/>
            <person name="Howarth C."/>
            <person name="Imamovic A."/>
            <person name="Larimer J."/>
            <person name="McCowan C."/>
            <person name="Murphy C."/>
            <person name="Pearson M."/>
            <person name="Priest M."/>
            <person name="Roberts A."/>
            <person name="Saif S."/>
            <person name="Shea T."/>
            <person name="Sykes S."/>
            <person name="Wortman J."/>
            <person name="Nusbaum C."/>
            <person name="Birren B."/>
        </authorList>
    </citation>
    <scope>NUCLEOTIDE SEQUENCE [LARGE SCALE GENOMIC DNA]</scope>
    <source>
        <strain evidence="1">CBS 10117</strain>
    </source>
</reference>
<reference evidence="2" key="3">
    <citation type="submission" date="2024-02" db="EMBL/GenBank/DDBJ databases">
        <title>Comparative genomics of Cryptococcus and Kwoniella reveals pathogenesis evolution and contrasting modes of karyotype evolution via chromosome fusion or intercentromeric recombination.</title>
        <authorList>
            <person name="Coelho M.A."/>
            <person name="David-Palma M."/>
            <person name="Shea T."/>
            <person name="Bowers K."/>
            <person name="McGinley-Smith S."/>
            <person name="Mohammad A.W."/>
            <person name="Gnirke A."/>
            <person name="Yurkov A.M."/>
            <person name="Nowrousian M."/>
            <person name="Sun S."/>
            <person name="Cuomo C.A."/>
            <person name="Heitman J."/>
        </authorList>
    </citation>
    <scope>NUCLEOTIDE SEQUENCE</scope>
    <source>
        <strain evidence="2">CBS 10117</strain>
    </source>
</reference>
<sequence length="340" mass="39159">MDELDYNEIFARFPIFRIIKTYDITLKLLPSTSNTPLHPSEFLCDLFEVPLTRDVDEYMLASETNGYFPEHWRLRHAYKKVSIQPLRIGDLDPEEDLAIFFNAWKTHRGIFRYPVKKLCFPCPAAAKHLYDIFKQMPHSIHAIPRKMEIAPIEEPGGPSLVDLIMSLCQWVEQLDMAPLEIEHHRVIMTLQDFLRININSKFASLLDGSKVKFKRLNIPLKLEPSASESYDSEDLDALMDNAYPPVNLEEFTITLDLALENGDGDPNPIPALSQIARAMYAIGGTGCRYELRMAGINNRVIRSWVLNNSFQMEMKEVQKNWKPPTIGWRKLAPKEKVRVG</sequence>
<dbReference type="AlphaFoldDB" id="A0A1A5ZUW0"/>
<protein>
    <submittedName>
        <fullName evidence="1">Uncharacterized protein</fullName>
    </submittedName>
</protein>
<accession>A0A1A5ZUW0</accession>
<dbReference type="GeneID" id="28972068"/>
<dbReference type="VEuPathDB" id="FungiDB:I303_08369"/>